<protein>
    <submittedName>
        <fullName evidence="2">Uncharacterized protein</fullName>
    </submittedName>
</protein>
<dbReference type="RefSeq" id="WP_020991554.1">
    <property type="nucleotide sequence ID" value="NZ_KI391967.1"/>
</dbReference>
<dbReference type="eggNOG" id="COG3903">
    <property type="taxonomic scope" value="Bacteria"/>
</dbReference>
<evidence type="ECO:0000256" key="1">
    <source>
        <dbReference type="SAM" id="MobiDB-lite"/>
    </source>
</evidence>
<dbReference type="InterPro" id="IPR011990">
    <property type="entry name" value="TPR-like_helical_dom_sf"/>
</dbReference>
<name>F2UZN4_ACTVI</name>
<dbReference type="EMBL" id="ACRE02000007">
    <property type="protein sequence ID" value="EGE37638.2"/>
    <property type="molecule type" value="Genomic_DNA"/>
</dbReference>
<dbReference type="Proteomes" id="UP000004668">
    <property type="component" value="Unassembled WGS sequence"/>
</dbReference>
<feature type="region of interest" description="Disordered" evidence="1">
    <location>
        <begin position="1478"/>
        <end position="1504"/>
    </location>
</feature>
<proteinExistence type="predicted"/>
<evidence type="ECO:0000313" key="2">
    <source>
        <dbReference type="EMBL" id="EGE37638.2"/>
    </source>
</evidence>
<organism evidence="2 3">
    <name type="scientific">Actinomyces viscosus C505</name>
    <dbReference type="NCBI Taxonomy" id="562973"/>
    <lineage>
        <taxon>Bacteria</taxon>
        <taxon>Bacillati</taxon>
        <taxon>Actinomycetota</taxon>
        <taxon>Actinomycetes</taxon>
        <taxon>Actinomycetales</taxon>
        <taxon>Actinomycetaceae</taxon>
        <taxon>Actinomyces</taxon>
    </lineage>
</organism>
<sequence>MAAMDRDTFIPLGTSIVKLLLIASGQGALATAVGEGAGLLAKFRRTLEIGGIRAVFAEKIADDAAKQLLREHQGISKADWHVAARQAASLIDRLSEKERLAAGYDWEELRRTLLDLGGTDLRSDLADESARQAFDWVLEVACQRVADCFTEKEALASIFDSVEEVRAGIQRLAERPAGASQTRAVVADHMEVVRDLAPDPLEDREREIAELTAFVHGGPDAWYAMEAGMISGKTALMSSFTLNPPSDVHIVSFFIRRMGGDGNDWRSFSFVAGAQLAEILGDEYTERVSEPASQNTEFRQLLRRAATACQSDKNPRPLVLVIDGVDEDSYYEDPDAPGAKSILSLLPRHLPEGVKLVTASRPNPRMPEDTVCNASRVVVSLKPSPIAQEKINQKDIETFFKSDLAVDIGAFLAACGGSLTVDELRQLIARQRHVDNVPSRDVKACVDHSPGRMLMRVNVGFGDREIPSYTLGHDAVLRAVLREISPDLYGEDNSVEDEAWWAKTREIVLKPYIEEVCAWVSSCINNGWSHQTPLYLLSNQCVDVVCQHLNECIEGIIDKGRYVEIAQRYGTKSRVLRSIDEDCSKLLNSTSLPISEPLLAKLCEVSEERRKVAAASAFIPGTIGVRASLGIMTARTMVLEILAIDDSRKKLMATIECLKFAPTEKWLSKFSEYLSTVISTCRFDFYSRDEATLRIISVLVEFCISSNRLKGGSGGECIFSRQSYEIASSVAEEFVDNLDEQCGQYTVGDAMLCRISNEVHDSTVALLVALKLASSIHQVSVRLEALTKLGGVLMCANLASMAREVANSIAELVTSIEGPSDRAVAMARASAVLADAGLNSRAREVGTSIAELVTSIEGPSDCAVAMARASAVLADAGLTDVAQELADVSDAFVKIMHIHIMRSDVLVVVVTALVDAGLIIRAREVSEQIGDAQLRAQALAKVASAFADRGLIDEAQVIACEMENSLEQADAPQIDGDTLIGVVCGLVDVGLFIRAREVSEQIGDAQLRAQALAKVASAFADRGLIDEAQVIACEMENSLEQADAPQIDGDTLIGVVCGLVDVGLFIRAREVSEQIGDAQLRAQALAKVASAFADRGLIDEAQVVACEVESVLEQADAAQVDVETLFGVTTVLTSAGLAERAQKILELSDFSSICSDFQVDAVVALLDVGLVDSAYSLCKMIGESRLRARALAKVAGALANVGLTDRAREAADAAEDAGWQIDARLWRAEALAEVAATLANSGLVSWALRLSKRIEEGRSQSYALYAVVDGLLNDGNICDAKELVGQIDNSRLRALGQVKIAAALASGGFVEQARVMFDCAEESVSRDDGFGWRQWVLVDVAKELFRAGVIERGSIMVERIYDPSLHLIAQLSKAEVLMRLSEYDEAIKVIECEMFKVESSLGREDVVSCLGAVARFCCDSMKVCGGSTLHHDRWCRLVQSVLVRAWLYGASVWDNFDVLVRVAPELAVRLVDERILAEPEQGTAPESDPDLGPEGPGGDTGSYR</sequence>
<feature type="compositionally biased region" description="Gly residues" evidence="1">
    <location>
        <begin position="1494"/>
        <end position="1504"/>
    </location>
</feature>
<gene>
    <name evidence="2" type="ORF">HMPREF0059_01909</name>
</gene>
<evidence type="ECO:0000313" key="3">
    <source>
        <dbReference type="Proteomes" id="UP000004668"/>
    </source>
</evidence>
<reference evidence="3" key="1">
    <citation type="submission" date="2010-02" db="EMBL/GenBank/DDBJ databases">
        <title>The Genome Sequence of Prevotella oris strain C735.</title>
        <authorList>
            <consortium name="The Broad Institute Genome Sequencing Platform"/>
            <person name="Ward D."/>
            <person name="Feldgarden M."/>
            <person name="Earl A."/>
            <person name="Young S.K."/>
            <person name="Zeng Q."/>
            <person name="Koehrsen M."/>
            <person name="Alvarado L."/>
            <person name="Berlin A."/>
            <person name="Bochicchio J."/>
            <person name="Borenstein D."/>
            <person name="Chapman S.B."/>
            <person name="Chen Z."/>
            <person name="Engels R."/>
            <person name="Freedman E."/>
            <person name="Gellesch M."/>
            <person name="Goldberg J."/>
            <person name="Griggs A."/>
            <person name="Gujja S."/>
            <person name="Heilman E."/>
            <person name="Heiman D."/>
            <person name="Hepburn T."/>
            <person name="Howarth C."/>
            <person name="Jen D."/>
            <person name="Larson L."/>
            <person name="Mehta T."/>
            <person name="Park D."/>
            <person name="Pearson M."/>
            <person name="Roberts A."/>
            <person name="Saif S."/>
            <person name="Shea T."/>
            <person name="Shenoy N."/>
            <person name="Sisk P."/>
            <person name="Stolte C."/>
            <person name="Sykes S."/>
            <person name="Thomson T."/>
            <person name="Walk T."/>
            <person name="White J."/>
            <person name="Yandava C."/>
            <person name="Sibley C.D."/>
            <person name="Field T.R."/>
            <person name="Grinwis M."/>
            <person name="Eshaghurshan C.S."/>
            <person name="Surette M.G."/>
            <person name="Haas B."/>
            <person name="Nusbaum C."/>
            <person name="Birren B."/>
        </authorList>
    </citation>
    <scope>NUCLEOTIDE SEQUENCE [LARGE SCALE GENOMIC DNA]</scope>
    <source>
        <strain evidence="3">C505</strain>
    </source>
</reference>
<comment type="caution">
    <text evidence="2">The sequence shown here is derived from an EMBL/GenBank/DDBJ whole genome shotgun (WGS) entry which is preliminary data.</text>
</comment>
<accession>F2UZN4</accession>
<reference evidence="2 3" key="2">
    <citation type="submission" date="2011-10" db="EMBL/GenBank/DDBJ databases">
        <title>The Genome Sequence of Actinomyces viscosus C505.</title>
        <authorList>
            <consortium name="The Broad Institute Genome Sequencing Platform"/>
            <consortium name="The Broad Institute Genome Sequencing Center for Infectious Disease"/>
            <person name="Earl A."/>
            <person name="Ward D."/>
            <person name="Feldgarden M."/>
            <person name="Gevers D."/>
            <person name="Sibley C.D."/>
            <person name="Field T.R."/>
            <person name="Grinwis M."/>
            <person name="Eshaghurshan C.S."/>
            <person name="Surette M.G."/>
            <person name="Young S.K."/>
            <person name="Zeng Q."/>
            <person name="Gargeya S."/>
            <person name="Fitzgerald M."/>
            <person name="Haas B."/>
            <person name="Abouelleil A."/>
            <person name="Alvarado L."/>
            <person name="Arachchi H.M."/>
            <person name="Berlin A."/>
            <person name="Brown A."/>
            <person name="Chapman S.B."/>
            <person name="Chen Z."/>
            <person name="Dunbar C."/>
            <person name="Freedman E."/>
            <person name="Gearin G."/>
            <person name="Goldberg J."/>
            <person name="Griggs A."/>
            <person name="Gujja S."/>
            <person name="Heiman D."/>
            <person name="Howarth C."/>
            <person name="Larson L."/>
            <person name="Lui A."/>
            <person name="MacDonald P.J.P."/>
            <person name="Montmayeur A."/>
            <person name="Murphy C."/>
            <person name="Neiman D."/>
            <person name="Pearson M."/>
            <person name="Priest M."/>
            <person name="Roberts A."/>
            <person name="Saif S."/>
            <person name="Shea T."/>
            <person name="Shenoy N."/>
            <person name="Sisk P."/>
            <person name="Stolte C."/>
            <person name="Sykes S."/>
            <person name="Wortman J."/>
            <person name="Nusbaum C."/>
            <person name="Birren B."/>
        </authorList>
    </citation>
    <scope>NUCLEOTIDE SEQUENCE [LARGE SCALE GENOMIC DNA]</scope>
    <source>
        <strain evidence="2 3">C505</strain>
    </source>
</reference>
<dbReference type="Gene3D" id="1.25.40.10">
    <property type="entry name" value="Tetratricopeptide repeat domain"/>
    <property type="match status" value="3"/>
</dbReference>
<dbReference type="HOGENOM" id="CLU_248502_0_0_11"/>
<dbReference type="eggNOG" id="COG0457">
    <property type="taxonomic scope" value="Bacteria"/>
</dbReference>